<reference evidence="1 2" key="1">
    <citation type="submission" date="2018-09" db="EMBL/GenBank/DDBJ databases">
        <title>Phylogenetic diversity of Pectobacterium and Dickeya strains causing blackleg disease of potato in Morocco.</title>
        <authorList>
            <person name="Oulghazi S."/>
            <person name="Moumni M."/>
            <person name="Faure D."/>
        </authorList>
    </citation>
    <scope>NUCLEOTIDE SEQUENCE [LARGE SCALE GENOMIC DNA]</scope>
    <source>
        <strain evidence="1 2">S1.15.11.2D</strain>
    </source>
</reference>
<dbReference type="AlphaFoldDB" id="A0A419ANQ5"/>
<accession>A0A419ANQ5</accession>
<comment type="caution">
    <text evidence="1">The sequence shown here is derived from an EMBL/GenBank/DDBJ whole genome shotgun (WGS) entry which is preliminary data.</text>
</comment>
<sequence>MDSFEKRCSFFYQQAAEKYSEYPGAELIQMSYRLLWLGEWLRLTHSWHQQFSPCSPREALEYALIKQHQWTPEIIQSMSDKEMSLALTDYWTAFAADPEWSSKQWDIEKQLDRLDDPYTGMDIWPKSTQANAIPA</sequence>
<dbReference type="EMBL" id="QZDH01000084">
    <property type="protein sequence ID" value="RJL45393.1"/>
    <property type="molecule type" value="Genomic_DNA"/>
</dbReference>
<dbReference type="RefSeq" id="WP_103160190.1">
    <property type="nucleotide sequence ID" value="NZ_QZDH01000084.1"/>
</dbReference>
<proteinExistence type="predicted"/>
<gene>
    <name evidence="1" type="ORF">D5071_21565</name>
</gene>
<evidence type="ECO:0000313" key="1">
    <source>
        <dbReference type="EMBL" id="RJL45393.1"/>
    </source>
</evidence>
<dbReference type="Proteomes" id="UP000283655">
    <property type="component" value="Unassembled WGS sequence"/>
</dbReference>
<protein>
    <submittedName>
        <fullName evidence="1">Uncharacterized protein</fullName>
    </submittedName>
</protein>
<organism evidence="1 2">
    <name type="scientific">Pectobacterium carotovorum</name>
    <name type="common">Erwinia carotovora</name>
    <dbReference type="NCBI Taxonomy" id="554"/>
    <lineage>
        <taxon>Bacteria</taxon>
        <taxon>Pseudomonadati</taxon>
        <taxon>Pseudomonadota</taxon>
        <taxon>Gammaproteobacteria</taxon>
        <taxon>Enterobacterales</taxon>
        <taxon>Pectobacteriaceae</taxon>
        <taxon>Pectobacterium</taxon>
    </lineage>
</organism>
<evidence type="ECO:0000313" key="2">
    <source>
        <dbReference type="Proteomes" id="UP000283655"/>
    </source>
</evidence>
<name>A0A419ANQ5_PECCA</name>